<evidence type="ECO:0000313" key="3">
    <source>
        <dbReference type="Proteomes" id="UP000076842"/>
    </source>
</evidence>
<protein>
    <submittedName>
        <fullName evidence="2">Uncharacterized protein</fullName>
    </submittedName>
</protein>
<dbReference type="OrthoDB" id="3361190at2759"/>
<evidence type="ECO:0000256" key="1">
    <source>
        <dbReference type="SAM" id="MobiDB-lite"/>
    </source>
</evidence>
<organism evidence="2 3">
    <name type="scientific">Calocera cornea HHB12733</name>
    <dbReference type="NCBI Taxonomy" id="1353952"/>
    <lineage>
        <taxon>Eukaryota</taxon>
        <taxon>Fungi</taxon>
        <taxon>Dikarya</taxon>
        <taxon>Basidiomycota</taxon>
        <taxon>Agaricomycotina</taxon>
        <taxon>Dacrymycetes</taxon>
        <taxon>Dacrymycetales</taxon>
        <taxon>Dacrymycetaceae</taxon>
        <taxon>Calocera</taxon>
    </lineage>
</organism>
<feature type="compositionally biased region" description="Acidic residues" evidence="1">
    <location>
        <begin position="35"/>
        <end position="45"/>
    </location>
</feature>
<sequence length="278" mass="30669">MHTNTTPPPYSQSPATPTSEYSSRPSSSLSAPDLPDIDVTSEPDDLPPSIDGYAPAPQEALPVYPERPAQYVFLSLDVLNSVLVDAASGERVLESVSEEEGETRIRYLAGPSLEEGERTVCRIAWPSGSGRKALAGPTVDFGQGALILRKWMARAGHSGALLRVRHRGKLYDVYQAGSALGVRYTPHKSQQQRTSTRHPMLLGIRDPLKHVELLLSPQLTQEQAREVLEIGALLAVLLKSKRQLGPDFEERMIKDRLWKGLDRCFRSIGNAQRGQVLR</sequence>
<dbReference type="AlphaFoldDB" id="A0A165D4Z0"/>
<proteinExistence type="predicted"/>
<feature type="compositionally biased region" description="Pro residues" evidence="1">
    <location>
        <begin position="1"/>
        <end position="11"/>
    </location>
</feature>
<accession>A0A165D4Z0</accession>
<gene>
    <name evidence="2" type="ORF">CALCODRAFT_103593</name>
</gene>
<keyword evidence="3" id="KW-1185">Reference proteome</keyword>
<evidence type="ECO:0000313" key="2">
    <source>
        <dbReference type="EMBL" id="KZT52083.1"/>
    </source>
</evidence>
<dbReference type="EMBL" id="KV424079">
    <property type="protein sequence ID" value="KZT52083.1"/>
    <property type="molecule type" value="Genomic_DNA"/>
</dbReference>
<reference evidence="2 3" key="1">
    <citation type="journal article" date="2016" name="Mol. Biol. Evol.">
        <title>Comparative Genomics of Early-Diverging Mushroom-Forming Fungi Provides Insights into the Origins of Lignocellulose Decay Capabilities.</title>
        <authorList>
            <person name="Nagy L.G."/>
            <person name="Riley R."/>
            <person name="Tritt A."/>
            <person name="Adam C."/>
            <person name="Daum C."/>
            <person name="Floudas D."/>
            <person name="Sun H."/>
            <person name="Yadav J.S."/>
            <person name="Pangilinan J."/>
            <person name="Larsson K.H."/>
            <person name="Matsuura K."/>
            <person name="Barry K."/>
            <person name="Labutti K."/>
            <person name="Kuo R."/>
            <person name="Ohm R.A."/>
            <person name="Bhattacharya S.S."/>
            <person name="Shirouzu T."/>
            <person name="Yoshinaga Y."/>
            <person name="Martin F.M."/>
            <person name="Grigoriev I.V."/>
            <person name="Hibbett D.S."/>
        </authorList>
    </citation>
    <scope>NUCLEOTIDE SEQUENCE [LARGE SCALE GENOMIC DNA]</scope>
    <source>
        <strain evidence="2 3">HHB12733</strain>
    </source>
</reference>
<feature type="region of interest" description="Disordered" evidence="1">
    <location>
        <begin position="1"/>
        <end position="58"/>
    </location>
</feature>
<dbReference type="Proteomes" id="UP000076842">
    <property type="component" value="Unassembled WGS sequence"/>
</dbReference>
<dbReference type="InParanoid" id="A0A165D4Z0"/>
<feature type="compositionally biased region" description="Low complexity" evidence="1">
    <location>
        <begin position="19"/>
        <end position="30"/>
    </location>
</feature>
<name>A0A165D4Z0_9BASI</name>